<evidence type="ECO:0000256" key="3">
    <source>
        <dbReference type="ARBA" id="ARBA00022833"/>
    </source>
</evidence>
<keyword evidence="3 4" id="KW-0862">Zinc</keyword>
<reference evidence="5 6" key="1">
    <citation type="submission" date="2019-11" db="EMBL/GenBank/DDBJ databases">
        <title>Genome sequence of Moorella glycerini DSM11254.</title>
        <authorList>
            <person name="Poehlein A."/>
            <person name="Boeer T."/>
            <person name="Daniel R."/>
        </authorList>
    </citation>
    <scope>NUCLEOTIDE SEQUENCE [LARGE SCALE GENOMIC DNA]</scope>
    <source>
        <strain evidence="5 6">DSM 11254</strain>
    </source>
</reference>
<evidence type="ECO:0000256" key="2">
    <source>
        <dbReference type="ARBA" id="ARBA00022723"/>
    </source>
</evidence>
<dbReference type="RefSeq" id="WP_156271446.1">
    <property type="nucleotide sequence ID" value="NZ_CP046244.1"/>
</dbReference>
<feature type="binding site" evidence="4">
    <location>
        <position position="5"/>
    </location>
    <ligand>
        <name>Ni(2+)</name>
        <dbReference type="ChEBI" id="CHEBI:49786"/>
    </ligand>
</feature>
<dbReference type="GO" id="GO:0008270">
    <property type="term" value="F:zinc ion binding"/>
    <property type="evidence" value="ECO:0007669"/>
    <property type="project" value="UniProtKB-UniRule"/>
</dbReference>
<gene>
    <name evidence="4 5" type="primary">hypA</name>
    <name evidence="5" type="ORF">MGLY_03370</name>
</gene>
<protein>
    <recommendedName>
        <fullName evidence="4">Hydrogenase maturation factor HypA</fullName>
    </recommendedName>
</protein>
<dbReference type="Pfam" id="PF01155">
    <property type="entry name" value="HypA"/>
    <property type="match status" value="1"/>
</dbReference>
<feature type="binding site" evidence="4">
    <location>
        <position position="96"/>
    </location>
    <ligand>
        <name>Zn(2+)</name>
        <dbReference type="ChEBI" id="CHEBI:29105"/>
    </ligand>
</feature>
<comment type="function">
    <text evidence="4">Involved in the maturation of [NiFe] hydrogenases. Required for nickel insertion into the metal center of the hydrogenase.</text>
</comment>
<dbReference type="AlphaFoldDB" id="A0A6I5ZMB5"/>
<organism evidence="5 6">
    <name type="scientific">Neomoorella glycerini</name>
    <dbReference type="NCBI Taxonomy" id="55779"/>
    <lineage>
        <taxon>Bacteria</taxon>
        <taxon>Bacillati</taxon>
        <taxon>Bacillota</taxon>
        <taxon>Clostridia</taxon>
        <taxon>Neomoorellales</taxon>
        <taxon>Neomoorellaceae</taxon>
        <taxon>Neomoorella</taxon>
    </lineage>
</organism>
<dbReference type="PIRSF" id="PIRSF004761">
    <property type="entry name" value="Hydrgn_mat_HypA"/>
    <property type="match status" value="1"/>
</dbReference>
<comment type="similarity">
    <text evidence="4">Belongs to the HypA/HybF family.</text>
</comment>
<proteinExistence type="inferred from homology"/>
<keyword evidence="1 4" id="KW-0533">Nickel</keyword>
<dbReference type="PANTHER" id="PTHR34535">
    <property type="entry name" value="HYDROGENASE MATURATION FACTOR HYPA"/>
    <property type="match status" value="1"/>
</dbReference>
<feature type="binding site" evidence="4">
    <location>
        <position position="80"/>
    </location>
    <ligand>
        <name>Zn(2+)</name>
        <dbReference type="ChEBI" id="CHEBI:29105"/>
    </ligand>
</feature>
<dbReference type="GO" id="GO:0016151">
    <property type="term" value="F:nickel cation binding"/>
    <property type="evidence" value="ECO:0007669"/>
    <property type="project" value="UniProtKB-UniRule"/>
</dbReference>
<accession>A0A6I5ZMB5</accession>
<evidence type="ECO:0000313" key="6">
    <source>
        <dbReference type="Proteomes" id="UP000425916"/>
    </source>
</evidence>
<evidence type="ECO:0000313" key="5">
    <source>
        <dbReference type="EMBL" id="QGP91013.1"/>
    </source>
</evidence>
<dbReference type="InterPro" id="IPR000688">
    <property type="entry name" value="HypA/HybF"/>
</dbReference>
<feature type="binding site" evidence="4">
    <location>
        <position position="93"/>
    </location>
    <ligand>
        <name>Zn(2+)</name>
        <dbReference type="ChEBI" id="CHEBI:29105"/>
    </ligand>
</feature>
<dbReference type="PANTHER" id="PTHR34535:SF3">
    <property type="entry name" value="HYDROGENASE MATURATION FACTOR HYPA"/>
    <property type="match status" value="1"/>
</dbReference>
<dbReference type="EMBL" id="CP046244">
    <property type="protein sequence ID" value="QGP91013.1"/>
    <property type="molecule type" value="Genomic_DNA"/>
</dbReference>
<dbReference type="Gene3D" id="3.30.2320.80">
    <property type="match status" value="1"/>
</dbReference>
<keyword evidence="6" id="KW-1185">Reference proteome</keyword>
<sequence length="117" mass="13285">MNCMHELALMQGILDVVTKNAHSYGLRRITKIKLVIGKLRAVVPDSLEFCFTTLKEDIPLIAQGELEVEIKEIEGSCRRCSHQFLVEGYRFRCPQCECTDVDIVSGSELYVDYIEGD</sequence>
<evidence type="ECO:0000256" key="4">
    <source>
        <dbReference type="HAMAP-Rule" id="MF_00213"/>
    </source>
</evidence>
<feature type="binding site" evidence="4">
    <location>
        <position position="77"/>
    </location>
    <ligand>
        <name>Zn(2+)</name>
        <dbReference type="ChEBI" id="CHEBI:29105"/>
    </ligand>
</feature>
<evidence type="ECO:0000256" key="1">
    <source>
        <dbReference type="ARBA" id="ARBA00022596"/>
    </source>
</evidence>
<keyword evidence="2 4" id="KW-0479">Metal-binding</keyword>
<name>A0A6I5ZMB5_9FIRM</name>
<dbReference type="OrthoDB" id="9800361at2"/>
<dbReference type="Proteomes" id="UP000425916">
    <property type="component" value="Chromosome"/>
</dbReference>
<dbReference type="HAMAP" id="MF_00213">
    <property type="entry name" value="HypA_HybF"/>
    <property type="match status" value="1"/>
</dbReference>
<dbReference type="GO" id="GO:0051604">
    <property type="term" value="P:protein maturation"/>
    <property type="evidence" value="ECO:0007669"/>
    <property type="project" value="InterPro"/>
</dbReference>